<accession>A0A098ERK2</accession>
<comment type="subcellular location">
    <subcellularLocation>
        <location evidence="2">Cytoplasm</location>
    </subcellularLocation>
</comment>
<keyword evidence="2" id="KW-0963">Cytoplasm</keyword>
<dbReference type="AlphaFoldDB" id="A0A098ERK2"/>
<reference evidence="4 5" key="1">
    <citation type="submission" date="2014-09" db="EMBL/GenBank/DDBJ databases">
        <authorList>
            <person name="Urmite Genomes Urmite Genomes"/>
        </authorList>
    </citation>
    <scope>NUCLEOTIDE SEQUENCE [LARGE SCALE GENOMIC DNA]</scope>
    <source>
        <strain evidence="4 5">ES2</strain>
    </source>
</reference>
<dbReference type="RefSeq" id="WP_052653006.1">
    <property type="nucleotide sequence ID" value="NZ_CCXS01000001.1"/>
</dbReference>
<evidence type="ECO:0000259" key="3">
    <source>
        <dbReference type="Pfam" id="PF00582"/>
    </source>
</evidence>
<evidence type="ECO:0000256" key="1">
    <source>
        <dbReference type="ARBA" id="ARBA00008791"/>
    </source>
</evidence>
<proteinExistence type="inferred from homology"/>
<dbReference type="PIRSF" id="PIRSF006276">
    <property type="entry name" value="UspA"/>
    <property type="match status" value="1"/>
</dbReference>
<dbReference type="InterPro" id="IPR006016">
    <property type="entry name" value="UspA"/>
</dbReference>
<gene>
    <name evidence="4" type="ORF">BN1080_02933</name>
</gene>
<dbReference type="PANTHER" id="PTHR46268:SF6">
    <property type="entry name" value="UNIVERSAL STRESS PROTEIN UP12"/>
    <property type="match status" value="1"/>
</dbReference>
<dbReference type="OrthoDB" id="9789668at2"/>
<dbReference type="Pfam" id="PF00582">
    <property type="entry name" value="Usp"/>
    <property type="match status" value="1"/>
</dbReference>
<dbReference type="InterPro" id="IPR006015">
    <property type="entry name" value="Universal_stress_UspA"/>
</dbReference>
<dbReference type="PRINTS" id="PR01438">
    <property type="entry name" value="UNVRSLSTRESS"/>
</dbReference>
<dbReference type="EMBL" id="CCXS01000001">
    <property type="protein sequence ID" value="CEG23926.1"/>
    <property type="molecule type" value="Genomic_DNA"/>
</dbReference>
<dbReference type="Gene3D" id="3.40.50.620">
    <property type="entry name" value="HUPs"/>
    <property type="match status" value="1"/>
</dbReference>
<evidence type="ECO:0000313" key="5">
    <source>
        <dbReference type="Proteomes" id="UP000043699"/>
    </source>
</evidence>
<protein>
    <recommendedName>
        <fullName evidence="2">Universal stress protein</fullName>
    </recommendedName>
</protein>
<evidence type="ECO:0000313" key="4">
    <source>
        <dbReference type="EMBL" id="CEG23926.1"/>
    </source>
</evidence>
<dbReference type="SUPFAM" id="SSF52402">
    <property type="entry name" value="Adenine nucleotide alpha hydrolases-like"/>
    <property type="match status" value="1"/>
</dbReference>
<name>A0A098ERK2_9BACL</name>
<evidence type="ECO:0000256" key="2">
    <source>
        <dbReference type="PIRNR" id="PIRNR006276"/>
    </source>
</evidence>
<dbReference type="InterPro" id="IPR014729">
    <property type="entry name" value="Rossmann-like_a/b/a_fold"/>
</dbReference>
<organism evidence="4 5">
    <name type="scientific">Planococcus massiliensis</name>
    <dbReference type="NCBI Taxonomy" id="1499687"/>
    <lineage>
        <taxon>Bacteria</taxon>
        <taxon>Bacillati</taxon>
        <taxon>Bacillota</taxon>
        <taxon>Bacilli</taxon>
        <taxon>Bacillales</taxon>
        <taxon>Caryophanaceae</taxon>
        <taxon>Planococcus</taxon>
    </lineage>
</organism>
<dbReference type="STRING" id="1499687.BN1080_02933"/>
<dbReference type="PANTHER" id="PTHR46268">
    <property type="entry name" value="STRESS RESPONSE PROTEIN NHAX"/>
    <property type="match status" value="1"/>
</dbReference>
<comment type="similarity">
    <text evidence="1 2">Belongs to the universal stress protein A family.</text>
</comment>
<dbReference type="CDD" id="cd00293">
    <property type="entry name" value="USP-like"/>
    <property type="match status" value="1"/>
</dbReference>
<keyword evidence="5" id="KW-1185">Reference proteome</keyword>
<dbReference type="Proteomes" id="UP000043699">
    <property type="component" value="Unassembled WGS sequence"/>
</dbReference>
<feature type="domain" description="UspA" evidence="3">
    <location>
        <begin position="5"/>
        <end position="144"/>
    </location>
</feature>
<sequence length="160" mass="17750">MTLVYHRILVAVDGSQEAEAAFKKSIGIAKRNKAILNIIHVIDLRGHTPVRLHEPYLEDAAFRYGQNLLEDYKKEALVAGVSEVNVYAVPGSPKKVISRDYAKQLQADLIVCGAQGLNALEYFLIGSVSTNIVRSSPCDVLVVRLDGPKKKAERETIRYE</sequence>
<dbReference type="GO" id="GO:0005737">
    <property type="term" value="C:cytoplasm"/>
    <property type="evidence" value="ECO:0007669"/>
    <property type="project" value="UniProtKB-SubCell"/>
</dbReference>